<evidence type="ECO:0000259" key="8">
    <source>
        <dbReference type="PROSITE" id="PS50212"/>
    </source>
</evidence>
<evidence type="ECO:0000259" key="7">
    <source>
        <dbReference type="PROSITE" id="PS50009"/>
    </source>
</evidence>
<dbReference type="PANTHER" id="PTHR23113:SF368">
    <property type="entry name" value="CELL DIVISION CONTROL PROTEIN 25"/>
    <property type="match status" value="1"/>
</dbReference>
<name>A0A5C3E1J6_9BASI</name>
<feature type="compositionally biased region" description="Polar residues" evidence="5">
    <location>
        <begin position="1149"/>
        <end position="1162"/>
    </location>
</feature>
<feature type="region of interest" description="Disordered" evidence="5">
    <location>
        <begin position="1209"/>
        <end position="1228"/>
    </location>
</feature>
<feature type="domain" description="SH3" evidence="6">
    <location>
        <begin position="46"/>
        <end position="106"/>
    </location>
</feature>
<dbReference type="SMART" id="SM00147">
    <property type="entry name" value="RasGEF"/>
    <property type="match status" value="1"/>
</dbReference>
<evidence type="ECO:0000313" key="9">
    <source>
        <dbReference type="EMBL" id="SPO24603.1"/>
    </source>
</evidence>
<evidence type="ECO:0000256" key="1">
    <source>
        <dbReference type="ARBA" id="ARBA00022443"/>
    </source>
</evidence>
<dbReference type="SUPFAM" id="SSF50044">
    <property type="entry name" value="SH3-domain"/>
    <property type="match status" value="1"/>
</dbReference>
<keyword evidence="2 3" id="KW-0344">Guanine-nucleotide releasing factor</keyword>
<dbReference type="PROSITE" id="PS50212">
    <property type="entry name" value="RASGEF_NTER"/>
    <property type="match status" value="1"/>
</dbReference>
<feature type="region of interest" description="Disordered" evidence="5">
    <location>
        <begin position="1135"/>
        <end position="1202"/>
    </location>
</feature>
<dbReference type="InterPro" id="IPR001895">
    <property type="entry name" value="RASGEF_cat_dom"/>
</dbReference>
<evidence type="ECO:0000256" key="4">
    <source>
        <dbReference type="PROSITE-ProRule" id="PRU00192"/>
    </source>
</evidence>
<dbReference type="GO" id="GO:0007265">
    <property type="term" value="P:Ras protein signal transduction"/>
    <property type="evidence" value="ECO:0007669"/>
    <property type="project" value="TreeGrafter"/>
</dbReference>
<dbReference type="Gene3D" id="1.10.840.10">
    <property type="entry name" value="Ras guanine-nucleotide exchange factors catalytic domain"/>
    <property type="match status" value="1"/>
</dbReference>
<dbReference type="PROSITE" id="PS00720">
    <property type="entry name" value="RASGEF"/>
    <property type="match status" value="1"/>
</dbReference>
<feature type="domain" description="N-terminal Ras-GEF" evidence="8">
    <location>
        <begin position="1287"/>
        <end position="1419"/>
    </location>
</feature>
<feature type="region of interest" description="Disordered" evidence="5">
    <location>
        <begin position="332"/>
        <end position="428"/>
    </location>
</feature>
<feature type="region of interest" description="Disordered" evidence="5">
    <location>
        <begin position="179"/>
        <end position="267"/>
    </location>
</feature>
<keyword evidence="10" id="KW-1185">Reference proteome</keyword>
<keyword evidence="1 4" id="KW-0728">SH3 domain</keyword>
<dbReference type="InterPro" id="IPR019804">
    <property type="entry name" value="Ras_G-nucl-exch_fac_CS"/>
</dbReference>
<protein>
    <submittedName>
        <fullName evidence="9">Related to Guanyl nucleotide exchange factor Sql2</fullName>
    </submittedName>
</protein>
<evidence type="ECO:0000256" key="2">
    <source>
        <dbReference type="ARBA" id="ARBA00022658"/>
    </source>
</evidence>
<dbReference type="OrthoDB" id="546434at2759"/>
<feature type="compositionally biased region" description="Low complexity" evidence="5">
    <location>
        <begin position="220"/>
        <end position="246"/>
    </location>
</feature>
<feature type="compositionally biased region" description="Polar residues" evidence="5">
    <location>
        <begin position="386"/>
        <end position="404"/>
    </location>
</feature>
<dbReference type="InterPro" id="IPR001452">
    <property type="entry name" value="SH3_domain"/>
</dbReference>
<dbReference type="CDD" id="cd11883">
    <property type="entry name" value="SH3_Sdc25"/>
    <property type="match status" value="1"/>
</dbReference>
<dbReference type="CDD" id="cd00155">
    <property type="entry name" value="RasGEF"/>
    <property type="match status" value="1"/>
</dbReference>
<dbReference type="Pfam" id="PF00618">
    <property type="entry name" value="RasGEF_N"/>
    <property type="match status" value="1"/>
</dbReference>
<feature type="compositionally biased region" description="Polar residues" evidence="5">
    <location>
        <begin position="256"/>
        <end position="267"/>
    </location>
</feature>
<evidence type="ECO:0000256" key="3">
    <source>
        <dbReference type="PROSITE-ProRule" id="PRU00168"/>
    </source>
</evidence>
<dbReference type="InterPro" id="IPR000651">
    <property type="entry name" value="Ras-like_Gua-exchang_fac_N"/>
</dbReference>
<feature type="compositionally biased region" description="Basic and acidic residues" evidence="5">
    <location>
        <begin position="365"/>
        <end position="382"/>
    </location>
</feature>
<evidence type="ECO:0000259" key="6">
    <source>
        <dbReference type="PROSITE" id="PS50002"/>
    </source>
</evidence>
<dbReference type="PROSITE" id="PS50002">
    <property type="entry name" value="SH3"/>
    <property type="match status" value="1"/>
</dbReference>
<dbReference type="SMART" id="SM00229">
    <property type="entry name" value="RasGEFN"/>
    <property type="match status" value="1"/>
</dbReference>
<feature type="region of interest" description="Disordered" evidence="5">
    <location>
        <begin position="513"/>
        <end position="543"/>
    </location>
</feature>
<dbReference type="GO" id="GO:0005886">
    <property type="term" value="C:plasma membrane"/>
    <property type="evidence" value="ECO:0007669"/>
    <property type="project" value="TreeGrafter"/>
</dbReference>
<feature type="compositionally biased region" description="Polar residues" evidence="5">
    <location>
        <begin position="1170"/>
        <end position="1202"/>
    </location>
</feature>
<dbReference type="Proteomes" id="UP000324022">
    <property type="component" value="Unassembled WGS sequence"/>
</dbReference>
<dbReference type="InterPro" id="IPR036028">
    <property type="entry name" value="SH3-like_dom_sf"/>
</dbReference>
<dbReference type="InterPro" id="IPR008937">
    <property type="entry name" value="Ras-like_GEF"/>
</dbReference>
<accession>A0A5C3E1J6</accession>
<dbReference type="CDD" id="cd06224">
    <property type="entry name" value="REM"/>
    <property type="match status" value="1"/>
</dbReference>
<sequence>MTSTSTAAFGTDLAYNQNHTSQARLPYPSIMDQQASSTTADDPDEPPSFFVRALYDFESNDASSLSFQKGALIEVLTQLESGWWDGLLDNQVRGWFPSNYVEHISDQEAEVELMTRAQMHAQYSLGLSSRPSTESDSFSRLDFGAGFDGLQALIKGDGIGNSDAFSQLAEAAMLDPTRRMFDPASPQLNDTPVMHHPQASPYRRAAASSANTLSAQFGLPSNPRTAAPTATSSHSAAPSLSEQQLALERERARAASVSNPVQASSMTSPSLAAAAAAAAARPRAATGSHANLPGGDVWVQKTSQHGQTVFYNTRNGVTSSQLPTDGIVSQVDAAAAEPSSSSSSTRLQPQPMLRGSSSGQNSSADSRKDLYDSNHLGPDRSRPASLGTSGESRPSSANSSNTAIFHNGTAPVRAPSSNTADRMPDPSTVPKPWRLRLTDDEKYYFFVHRSTSEIRWNYADAKTKLTILSNVTPRIRSPRHSTVSAVASIEHTKGAPSLGAGLNVTQGISALNLDSDESDLDGDMNPRLPGKPPKINSSDADRNGSMASSLAAFAHHPVLSPPKISPSTLLHEETAAYELQKALTPAQVRPVSSLVRRANEVIRQLATIATEQIGTNGLAESDASLWSPLGGGVYLPRLAQATASVVAAIREVLYATGSLSLSGSDLASISKLVSTTDAAESESLRSPSETEVSLNLYSKVVHTLYTSPQGFDAASLHMFGATPKDSVAPIPGGLHPVGRKLNAVVSKLVLSSRQVIDHTVTLASSPTSGMESTMTDLDADVFSKLYQCRQRLREDALELMRTLQSLSSEAEKSRSTALGAPHSRGWLRRVEGSLESDLGLNGVGPTSFGSGMAAGWLGNGFVLPSKYEVGLIKAGSKGAKSTNPFDQRRDAESAVVRGLLTLRRIPEKRLDQQMVKQVQQKLGQLEAAKEAVAGKKMGVSVAKSVLSWYSALETLVESIDLASGLDVDGPSAKEARTSPINERNAANAVKARDLMRRLVVLKQAAYDASCFLFLTVQEQATAPKTRMDTASPSGADVVEKQALKLVKLSSAVVKTIEDLAKVAEEQLRDASPFLGARASVYGSEDGVAMPSMGVFSRKVNTTSNGLHEEVEEMARYGRNNGEEPEEEAEFMYLGPGIAVPNGPRARSGSRATMGSTSNSPVTSLAPGRAGSTQASSSYRQRSTSVTTGGSAQSLRSYTDASSRILSRRGTLVDGHTAESIDEDSESIRTGSGKLRRLLGDDAPLTQTLTQDSENSANTASTLARRKEDEVPWFLEPDYMGDDIVIAQDGSVKGATLEALLARLTMHNSFDASFNNTFLMTYRSFTTTQTLLDLLAQRFRILPPEGLNDEELTLWTEKKQIPIRLRVFNVLKMWLEMHFYEGEDEPYLDQVRRFAVEEMGEAASMKAPSQHLQRLVERRHGDGEQMIRKMVLPNSAPAPILPKNLKKLKFLEIDPLELARQLTLIESRLYNKVKPAECLGLKWTKPGNDVHAKGIMESINTHNRISAWVAETILQQEDLKKRAALIKHFISIADRCRALNNFSGMWAIVSALSTAPIHRLRRTWDAVAQKHVLVFESLETLMSASRNWANYRETIHKLNPPCVPFLGRYLGDLTFIEDGNRDRLKENDQLINFGKRQKTAEVIREITIHQSTPYNLAVVPALEKYIEANLVDARSADDLYEQSLALEPREREDEKIARLLQESGFL</sequence>
<evidence type="ECO:0000256" key="5">
    <source>
        <dbReference type="SAM" id="MobiDB-lite"/>
    </source>
</evidence>
<dbReference type="Gene3D" id="1.20.870.10">
    <property type="entry name" value="Son of sevenless (SoS) protein Chain: S domain 1"/>
    <property type="match status" value="1"/>
</dbReference>
<dbReference type="PRINTS" id="PR00452">
    <property type="entry name" value="SH3DOMAIN"/>
</dbReference>
<dbReference type="GO" id="GO:0005085">
    <property type="term" value="F:guanyl-nucleotide exchange factor activity"/>
    <property type="evidence" value="ECO:0007669"/>
    <property type="project" value="UniProtKB-KW"/>
</dbReference>
<dbReference type="InterPro" id="IPR023578">
    <property type="entry name" value="Ras_GEF_dom_sf"/>
</dbReference>
<dbReference type="Pfam" id="PF00018">
    <property type="entry name" value="SH3_1"/>
    <property type="match status" value="1"/>
</dbReference>
<organism evidence="9 10">
    <name type="scientific">Ustilago trichophora</name>
    <dbReference type="NCBI Taxonomy" id="86804"/>
    <lineage>
        <taxon>Eukaryota</taxon>
        <taxon>Fungi</taxon>
        <taxon>Dikarya</taxon>
        <taxon>Basidiomycota</taxon>
        <taxon>Ustilaginomycotina</taxon>
        <taxon>Ustilaginomycetes</taxon>
        <taxon>Ustilaginales</taxon>
        <taxon>Ustilaginaceae</taxon>
        <taxon>Ustilago</taxon>
    </lineage>
</organism>
<dbReference type="SMART" id="SM00326">
    <property type="entry name" value="SH3"/>
    <property type="match status" value="1"/>
</dbReference>
<dbReference type="EMBL" id="OOIN01000007">
    <property type="protein sequence ID" value="SPO24603.1"/>
    <property type="molecule type" value="Genomic_DNA"/>
</dbReference>
<feature type="domain" description="Ras-GEF" evidence="7">
    <location>
        <begin position="1453"/>
        <end position="1688"/>
    </location>
</feature>
<dbReference type="PROSITE" id="PS50009">
    <property type="entry name" value="RASGEF_CAT"/>
    <property type="match status" value="1"/>
</dbReference>
<dbReference type="Pfam" id="PF00617">
    <property type="entry name" value="RasGEF"/>
    <property type="match status" value="1"/>
</dbReference>
<dbReference type="InterPro" id="IPR036964">
    <property type="entry name" value="RASGEF_cat_dom_sf"/>
</dbReference>
<proteinExistence type="predicted"/>
<reference evidence="9 10" key="1">
    <citation type="submission" date="2018-03" db="EMBL/GenBank/DDBJ databases">
        <authorList>
            <person name="Guldener U."/>
        </authorList>
    </citation>
    <scope>NUCLEOTIDE SEQUENCE [LARGE SCALE GENOMIC DNA]</scope>
    <source>
        <strain evidence="9 10">NBRC100155</strain>
    </source>
</reference>
<gene>
    <name evidence="9" type="ORF">UTRI_03872</name>
</gene>
<evidence type="ECO:0000313" key="10">
    <source>
        <dbReference type="Proteomes" id="UP000324022"/>
    </source>
</evidence>
<dbReference type="PANTHER" id="PTHR23113">
    <property type="entry name" value="GUANINE NUCLEOTIDE EXCHANGE FACTOR"/>
    <property type="match status" value="1"/>
</dbReference>
<dbReference type="Gene3D" id="2.30.30.40">
    <property type="entry name" value="SH3 Domains"/>
    <property type="match status" value="1"/>
</dbReference>
<dbReference type="SUPFAM" id="SSF48366">
    <property type="entry name" value="Ras GEF"/>
    <property type="match status" value="1"/>
</dbReference>